<dbReference type="Proteomes" id="UP000596742">
    <property type="component" value="Unassembled WGS sequence"/>
</dbReference>
<name>A0A8B6GT28_MYTGA</name>
<evidence type="ECO:0000313" key="1">
    <source>
        <dbReference type="EMBL" id="VDI68723.1"/>
    </source>
</evidence>
<dbReference type="AlphaFoldDB" id="A0A8B6GT28"/>
<dbReference type="OrthoDB" id="7692288at2759"/>
<proteinExistence type="predicted"/>
<comment type="caution">
    <text evidence="1">The sequence shown here is derived from an EMBL/GenBank/DDBJ whole genome shotgun (WGS) entry which is preliminary data.</text>
</comment>
<gene>
    <name evidence="1" type="ORF">MGAL_10B087375</name>
</gene>
<protein>
    <submittedName>
        <fullName evidence="1">Uncharacterized protein</fullName>
    </submittedName>
</protein>
<accession>A0A8B6GT28</accession>
<evidence type="ECO:0000313" key="2">
    <source>
        <dbReference type="Proteomes" id="UP000596742"/>
    </source>
</evidence>
<dbReference type="EMBL" id="UYJE01008940">
    <property type="protein sequence ID" value="VDI68723.1"/>
    <property type="molecule type" value="Genomic_DNA"/>
</dbReference>
<sequence>MVISGQTGSGKTRFVFKLLQHFNVMYGKDPPDKILYCYGIHQDLFDDMEKTIPGITFLKGIPTPDTIDDFTREKRHRLVIIDDLGHEVVKNQEMELIFTQGCHHRKLSCIFLNQNLYLGGSKARTIALNTTYLILMKNLRDVSQISMLGRQIYPGRRHLLMEAYRDANSKPFGYLVLDLAAHVSDTYRLRTRVFPNEDPIIYVPKHS</sequence>
<dbReference type="SUPFAM" id="SSF52540">
    <property type="entry name" value="P-loop containing nucleoside triphosphate hydrolases"/>
    <property type="match status" value="1"/>
</dbReference>
<organism evidence="1 2">
    <name type="scientific">Mytilus galloprovincialis</name>
    <name type="common">Mediterranean mussel</name>
    <dbReference type="NCBI Taxonomy" id="29158"/>
    <lineage>
        <taxon>Eukaryota</taxon>
        <taxon>Metazoa</taxon>
        <taxon>Spiralia</taxon>
        <taxon>Lophotrochozoa</taxon>
        <taxon>Mollusca</taxon>
        <taxon>Bivalvia</taxon>
        <taxon>Autobranchia</taxon>
        <taxon>Pteriomorphia</taxon>
        <taxon>Mytilida</taxon>
        <taxon>Mytiloidea</taxon>
        <taxon>Mytilidae</taxon>
        <taxon>Mytilinae</taxon>
        <taxon>Mytilus</taxon>
    </lineage>
</organism>
<keyword evidence="2" id="KW-1185">Reference proteome</keyword>
<reference evidence="1" key="1">
    <citation type="submission" date="2018-11" db="EMBL/GenBank/DDBJ databases">
        <authorList>
            <person name="Alioto T."/>
            <person name="Alioto T."/>
        </authorList>
    </citation>
    <scope>NUCLEOTIDE SEQUENCE</scope>
</reference>
<dbReference type="InterPro" id="IPR027417">
    <property type="entry name" value="P-loop_NTPase"/>
</dbReference>